<dbReference type="Proteomes" id="UP001286313">
    <property type="component" value="Unassembled WGS sequence"/>
</dbReference>
<evidence type="ECO:0000259" key="4">
    <source>
        <dbReference type="Pfam" id="PF13873"/>
    </source>
</evidence>
<protein>
    <recommendedName>
        <fullName evidence="2">Regulatory protein zeste</fullName>
    </recommendedName>
</protein>
<evidence type="ECO:0000256" key="2">
    <source>
        <dbReference type="ARBA" id="ARBA00016807"/>
    </source>
</evidence>
<dbReference type="EMBL" id="JAWQEG010000992">
    <property type="protein sequence ID" value="KAK3883439.1"/>
    <property type="molecule type" value="Genomic_DNA"/>
</dbReference>
<name>A0AAE1FZG5_PETCI</name>
<reference evidence="5" key="1">
    <citation type="submission" date="2023-10" db="EMBL/GenBank/DDBJ databases">
        <title>Genome assemblies of two species of porcelain crab, Petrolisthes cinctipes and Petrolisthes manimaculis (Anomura: Porcellanidae).</title>
        <authorList>
            <person name="Angst P."/>
        </authorList>
    </citation>
    <scope>NUCLEOTIDE SEQUENCE</scope>
    <source>
        <strain evidence="5">PB745_01</strain>
        <tissue evidence="5">Gill</tissue>
    </source>
</reference>
<proteinExistence type="predicted"/>
<organism evidence="5 6">
    <name type="scientific">Petrolisthes cinctipes</name>
    <name type="common">Flat porcelain crab</name>
    <dbReference type="NCBI Taxonomy" id="88211"/>
    <lineage>
        <taxon>Eukaryota</taxon>
        <taxon>Metazoa</taxon>
        <taxon>Ecdysozoa</taxon>
        <taxon>Arthropoda</taxon>
        <taxon>Crustacea</taxon>
        <taxon>Multicrustacea</taxon>
        <taxon>Malacostraca</taxon>
        <taxon>Eumalacostraca</taxon>
        <taxon>Eucarida</taxon>
        <taxon>Decapoda</taxon>
        <taxon>Pleocyemata</taxon>
        <taxon>Anomura</taxon>
        <taxon>Galatheoidea</taxon>
        <taxon>Porcellanidae</taxon>
        <taxon>Petrolisthes</taxon>
    </lineage>
</organism>
<sequence>MVSPMASLFYTLRKQAVLQTIMRNAPKDYPRDNIVNNKSTAAGIIDAKKKTWEEIGGKLNALYPDQHLSSTKQLKSSYDHVKRKVKNEDRKFKSKIKVTGAGHPPTSPRTTVEIVQNLKTRLS</sequence>
<dbReference type="InterPro" id="IPR028002">
    <property type="entry name" value="Myb_DNA-bind_5"/>
</dbReference>
<dbReference type="AlphaFoldDB" id="A0AAE1FZG5"/>
<accession>A0AAE1FZG5</accession>
<comment type="function">
    <text evidence="3">Involved in transvection phenomena (= synapsis-dependent gene expression), where the synaptic pairing of chromosomes carrying genes with which zeste interacts influences the expression of these genes. Zeste binds to DNA and stimulates transcription from a nearby promoter.</text>
</comment>
<evidence type="ECO:0000256" key="1">
    <source>
        <dbReference type="ARBA" id="ARBA00011764"/>
    </source>
</evidence>
<evidence type="ECO:0000313" key="6">
    <source>
        <dbReference type="Proteomes" id="UP001286313"/>
    </source>
</evidence>
<comment type="caution">
    <text evidence="5">The sequence shown here is derived from an EMBL/GenBank/DDBJ whole genome shotgun (WGS) entry which is preliminary data.</text>
</comment>
<evidence type="ECO:0000313" key="5">
    <source>
        <dbReference type="EMBL" id="KAK3883439.1"/>
    </source>
</evidence>
<keyword evidence="6" id="KW-1185">Reference proteome</keyword>
<gene>
    <name evidence="5" type="ORF">Pcinc_012272</name>
</gene>
<evidence type="ECO:0000256" key="3">
    <source>
        <dbReference type="ARBA" id="ARBA00025466"/>
    </source>
</evidence>
<feature type="domain" description="Myb/SANT-like DNA-binding" evidence="4">
    <location>
        <begin position="32"/>
        <end position="88"/>
    </location>
</feature>
<comment type="subunit">
    <text evidence="1">Self-associates forming complexes of several hundred monomers.</text>
</comment>
<dbReference type="Pfam" id="PF13873">
    <property type="entry name" value="Myb_DNA-bind_5"/>
    <property type="match status" value="1"/>
</dbReference>